<organism evidence="2 3">
    <name type="scientific">Petrolisthes cinctipes</name>
    <name type="common">Flat porcelain crab</name>
    <dbReference type="NCBI Taxonomy" id="88211"/>
    <lineage>
        <taxon>Eukaryota</taxon>
        <taxon>Metazoa</taxon>
        <taxon>Ecdysozoa</taxon>
        <taxon>Arthropoda</taxon>
        <taxon>Crustacea</taxon>
        <taxon>Multicrustacea</taxon>
        <taxon>Malacostraca</taxon>
        <taxon>Eumalacostraca</taxon>
        <taxon>Eucarida</taxon>
        <taxon>Decapoda</taxon>
        <taxon>Pleocyemata</taxon>
        <taxon>Anomura</taxon>
        <taxon>Galatheoidea</taxon>
        <taxon>Porcellanidae</taxon>
        <taxon>Petrolisthes</taxon>
    </lineage>
</organism>
<proteinExistence type="predicted"/>
<name>A0AAE1K0S6_PETCI</name>
<feature type="compositionally biased region" description="Polar residues" evidence="1">
    <location>
        <begin position="1"/>
        <end position="10"/>
    </location>
</feature>
<comment type="caution">
    <text evidence="2">The sequence shown here is derived from an EMBL/GenBank/DDBJ whole genome shotgun (WGS) entry which is preliminary data.</text>
</comment>
<reference evidence="2" key="1">
    <citation type="submission" date="2023-10" db="EMBL/GenBank/DDBJ databases">
        <title>Genome assemblies of two species of porcelain crab, Petrolisthes cinctipes and Petrolisthes manimaculis (Anomura: Porcellanidae).</title>
        <authorList>
            <person name="Angst P."/>
        </authorList>
    </citation>
    <scope>NUCLEOTIDE SEQUENCE</scope>
    <source>
        <strain evidence="2">PB745_01</strain>
        <tissue evidence="2">Gill</tissue>
    </source>
</reference>
<feature type="compositionally biased region" description="Basic residues" evidence="1">
    <location>
        <begin position="12"/>
        <end position="23"/>
    </location>
</feature>
<feature type="region of interest" description="Disordered" evidence="1">
    <location>
        <begin position="1"/>
        <end position="48"/>
    </location>
</feature>
<gene>
    <name evidence="2" type="ORF">Pcinc_032760</name>
</gene>
<dbReference type="EMBL" id="JAWQEG010004522">
    <property type="protein sequence ID" value="KAK3861249.1"/>
    <property type="molecule type" value="Genomic_DNA"/>
</dbReference>
<feature type="compositionally biased region" description="Polar residues" evidence="1">
    <location>
        <begin position="37"/>
        <end position="48"/>
    </location>
</feature>
<dbReference type="Proteomes" id="UP001286313">
    <property type="component" value="Unassembled WGS sequence"/>
</dbReference>
<dbReference type="AlphaFoldDB" id="A0AAE1K0S6"/>
<evidence type="ECO:0000313" key="2">
    <source>
        <dbReference type="EMBL" id="KAK3861249.1"/>
    </source>
</evidence>
<evidence type="ECO:0000313" key="3">
    <source>
        <dbReference type="Proteomes" id="UP001286313"/>
    </source>
</evidence>
<protein>
    <submittedName>
        <fullName evidence="2">Uncharacterized protein</fullName>
    </submittedName>
</protein>
<keyword evidence="3" id="KW-1185">Reference proteome</keyword>
<accession>A0AAE1K0S6</accession>
<sequence length="106" mass="12005">MSEVSSNTSVVHLRKKVTQRKVSHSPPRPHSFAGTFNRDQQVEESSSTRTRLVFWPHAGLARRRSSLNEYEVPRLSLYENSTTSNIIQDSSQLFKFLRSSSPSPSG</sequence>
<evidence type="ECO:0000256" key="1">
    <source>
        <dbReference type="SAM" id="MobiDB-lite"/>
    </source>
</evidence>